<dbReference type="Proteomes" id="UP001283361">
    <property type="component" value="Unassembled WGS sequence"/>
</dbReference>
<keyword evidence="3" id="KW-1185">Reference proteome</keyword>
<feature type="region of interest" description="Disordered" evidence="1">
    <location>
        <begin position="310"/>
        <end position="372"/>
    </location>
</feature>
<evidence type="ECO:0000313" key="3">
    <source>
        <dbReference type="Proteomes" id="UP001283361"/>
    </source>
</evidence>
<sequence>MSETAEINPLDTMASPMERLDQLIRSVSESIGYPSTLHSSSSFKEGQTDDHTQDLDIDLSDTIDQSRQTLVEAVSLIHDTNIPISETPQPNPDCWIISGNISSQERRSGLNGTSPRNGLGTAEMGTTPFGDSSHTAALSQDVYSGGEDMPISVKEFDANLLMCSSRNRGQRNYQLYADLTGPRKRDAGFQPPAFSTCSRSFLKDVTSQLQLDQGSEQTDQGKLTGPVTRKSGPARCKHFRKDANLNICRIASNTDSMNHDNSFTTTNNNKNNNCSNISSKTSIDIDNFKWMRLHERMRSPSDVSYFLLTKPNQPPNAISEFSENRRGEKSPPDITLAHSMSSAFSPVSQPLDKSPQTNFDKLQTGPLPPSRVVATPAVEFPQRQTQEMEAAEEESSQRLLWKISSTQATDASKRPDTTNFLMSLKTCTDHEPRIGNKSQVVTRDESISRSESDILAKLNDYFVWNKTREAIELPSTVTRCRSGTDLGYTSYRPVAPHTSTGTGHCVPIVNPKFVELYGATKSSPEINIVDGKFLRSSLKRNSDRGRQDPNDSLYLDIKASPVLIERKRKPRYPATSSIHTVRIKLGKKVNTFQSQCKSSSPHRQHSSSRDQSADSRAASASVDPARSNLRRWRSAESLRCGRGRKQSSQPSAWHGQPATQPSEKDTAHNKTKKRSRRTRQLASRTIIRERTAILERENPKINLHASTPSSGPRKPVRRKKHSLNKINMSVGSEALKANASLDIIIVENSKPSQGANVVKQKPETSQDADIVKQKPEKSEHADIVKQKPETSQGADIVKQKPETSQGADIVKQKPETSQGADIVKQKPETSQGADIVKQKPETSEHAVIVKQKPEKSEHADIVKQKPETSQGANIVKQKPETSEHADIVKQKPETSEHADIVKQKPETSQGADIVKQKPETSQGADIVKQKPETSQGADIVKQKPETSQGADIVKQKPETSQGADIVKQKPETSEHADIVKQKPETSEHADIVKQKPETSQGADIVKQKPETSEHADIVKQKPETSQGTDIVKQKPETSEHADIVKQKPETPKAMNDVNVLPDTSLANEDCNKSKMACDNYMRGAKTSALETGDFEDKKGSAQFSKSLIQPTNKPYHFSRSLVQHATNSFPGILEFMNDSKTSTRSSDDLAQPLFTENTSKQTMTSPTTRFLATLHSFPTPRLSLSSGATDTPTGPSDPSTWGALLDHLKSLSSQDRARPAQDDVMNGIIRGVEELVEMLYLPSDHRVKEIKPNTSDKGVSVMSKPSEVDSDHSGLRTEYTSTGLVIRASDVHHSRFYTGPDGGEAREKTSASSHTETITLQVSSYFYYLILATGYIIDLRSRSQKGNLIIMPLCPYRKLIGWFIRRRNPYTLVQLKSTPTHLAVKQGGQQSPLDAQVGLRLSMPDFQLGLNQKQEMGDTEVASTFET</sequence>
<feature type="region of interest" description="Disordered" evidence="1">
    <location>
        <begin position="1255"/>
        <end position="1274"/>
    </location>
</feature>
<feature type="region of interest" description="Disordered" evidence="1">
    <location>
        <begin position="592"/>
        <end position="721"/>
    </location>
</feature>
<feature type="compositionally biased region" description="Basic and acidic residues" evidence="1">
    <location>
        <begin position="966"/>
        <end position="996"/>
    </location>
</feature>
<feature type="compositionally biased region" description="Basic and acidic residues" evidence="1">
    <location>
        <begin position="760"/>
        <end position="788"/>
    </location>
</feature>
<dbReference type="PANTHER" id="PTHR47239">
    <property type="match status" value="1"/>
</dbReference>
<feature type="compositionally biased region" description="Low complexity" evidence="1">
    <location>
        <begin position="614"/>
        <end position="627"/>
    </location>
</feature>
<feature type="region of interest" description="Disordered" evidence="1">
    <location>
        <begin position="752"/>
        <end position="1040"/>
    </location>
</feature>
<reference evidence="2" key="1">
    <citation type="journal article" date="2023" name="G3 (Bethesda)">
        <title>A reference genome for the long-term kleptoplast-retaining sea slug Elysia crispata morphotype clarki.</title>
        <authorList>
            <person name="Eastman K.E."/>
            <person name="Pendleton A.L."/>
            <person name="Shaikh M.A."/>
            <person name="Suttiyut T."/>
            <person name="Ogas R."/>
            <person name="Tomko P."/>
            <person name="Gavelis G."/>
            <person name="Widhalm J.R."/>
            <person name="Wisecaver J.H."/>
        </authorList>
    </citation>
    <scope>NUCLEOTIDE SEQUENCE</scope>
    <source>
        <strain evidence="2">ECLA1</strain>
    </source>
</reference>
<feature type="compositionally biased region" description="Basic and acidic residues" evidence="1">
    <location>
        <begin position="851"/>
        <end position="866"/>
    </location>
</feature>
<feature type="region of interest" description="Disordered" evidence="1">
    <location>
        <begin position="1181"/>
        <end position="1202"/>
    </location>
</feature>
<proteinExistence type="predicted"/>
<name>A0AAE0YPK7_9GAST</name>
<dbReference type="PANTHER" id="PTHR47239:SF1">
    <property type="entry name" value="EXTENSIN-3-LIKE"/>
    <property type="match status" value="1"/>
</dbReference>
<feature type="compositionally biased region" description="Low complexity" evidence="1">
    <location>
        <begin position="1189"/>
        <end position="1200"/>
    </location>
</feature>
<gene>
    <name evidence="2" type="ORF">RRG08_065648</name>
</gene>
<feature type="compositionally biased region" description="Basic and acidic residues" evidence="1">
    <location>
        <begin position="686"/>
        <end position="699"/>
    </location>
</feature>
<feature type="compositionally biased region" description="Polar residues" evidence="1">
    <location>
        <begin position="338"/>
        <end position="348"/>
    </location>
</feature>
<feature type="compositionally biased region" description="Polar residues" evidence="1">
    <location>
        <begin position="646"/>
        <end position="661"/>
    </location>
</feature>
<feature type="compositionally biased region" description="Basic and acidic residues" evidence="1">
    <location>
        <begin position="1031"/>
        <end position="1040"/>
    </location>
</feature>
<feature type="compositionally biased region" description="Basic and acidic residues" evidence="1">
    <location>
        <begin position="877"/>
        <end position="905"/>
    </location>
</feature>
<feature type="compositionally biased region" description="Basic and acidic residues" evidence="1">
    <location>
        <begin position="322"/>
        <end position="331"/>
    </location>
</feature>
<evidence type="ECO:0000256" key="1">
    <source>
        <dbReference type="SAM" id="MobiDB-lite"/>
    </source>
</evidence>
<evidence type="ECO:0000313" key="2">
    <source>
        <dbReference type="EMBL" id="KAK3751743.1"/>
    </source>
</evidence>
<feature type="compositionally biased region" description="Basic residues" evidence="1">
    <location>
        <begin position="669"/>
        <end position="679"/>
    </location>
</feature>
<feature type="region of interest" description="Disordered" evidence="1">
    <location>
        <begin position="211"/>
        <end position="234"/>
    </location>
</feature>
<feature type="compositionally biased region" description="Basic and acidic residues" evidence="1">
    <location>
        <begin position="1005"/>
        <end position="1022"/>
    </location>
</feature>
<dbReference type="EMBL" id="JAWDGP010005809">
    <property type="protein sequence ID" value="KAK3751743.1"/>
    <property type="molecule type" value="Genomic_DNA"/>
</dbReference>
<accession>A0AAE0YPK7</accession>
<feature type="compositionally biased region" description="Polar residues" evidence="1">
    <location>
        <begin position="211"/>
        <end position="221"/>
    </location>
</feature>
<organism evidence="2 3">
    <name type="scientific">Elysia crispata</name>
    <name type="common">lettuce slug</name>
    <dbReference type="NCBI Taxonomy" id="231223"/>
    <lineage>
        <taxon>Eukaryota</taxon>
        <taxon>Metazoa</taxon>
        <taxon>Spiralia</taxon>
        <taxon>Lophotrochozoa</taxon>
        <taxon>Mollusca</taxon>
        <taxon>Gastropoda</taxon>
        <taxon>Heterobranchia</taxon>
        <taxon>Euthyneura</taxon>
        <taxon>Panpulmonata</taxon>
        <taxon>Sacoglossa</taxon>
        <taxon>Placobranchoidea</taxon>
        <taxon>Plakobranchidae</taxon>
        <taxon>Elysia</taxon>
    </lineage>
</organism>
<protein>
    <submittedName>
        <fullName evidence="2">Uncharacterized protein</fullName>
    </submittedName>
</protein>
<comment type="caution">
    <text evidence="2">The sequence shown here is derived from an EMBL/GenBank/DDBJ whole genome shotgun (WGS) entry which is preliminary data.</text>
</comment>